<comment type="subcellular location">
    <subcellularLocation>
        <location evidence="1">Membrane</location>
        <topology evidence="1">Multi-pass membrane protein</topology>
    </subcellularLocation>
</comment>
<evidence type="ECO:0000256" key="7">
    <source>
        <dbReference type="SAM" id="Phobius"/>
    </source>
</evidence>
<evidence type="ECO:0000256" key="3">
    <source>
        <dbReference type="ARBA" id="ARBA00022448"/>
    </source>
</evidence>
<gene>
    <name evidence="8" type="ORF">GDO86_019089</name>
</gene>
<evidence type="ECO:0000256" key="5">
    <source>
        <dbReference type="ARBA" id="ARBA00022989"/>
    </source>
</evidence>
<dbReference type="InterPro" id="IPR002259">
    <property type="entry name" value="Eqnu_transpt"/>
</dbReference>
<protein>
    <submittedName>
        <fullName evidence="8">Uncharacterized protein</fullName>
    </submittedName>
</protein>
<evidence type="ECO:0000256" key="2">
    <source>
        <dbReference type="ARBA" id="ARBA00007965"/>
    </source>
</evidence>
<dbReference type="GO" id="GO:0016020">
    <property type="term" value="C:membrane"/>
    <property type="evidence" value="ECO:0007669"/>
    <property type="project" value="UniProtKB-SubCell"/>
</dbReference>
<dbReference type="AlphaFoldDB" id="A0A8T2IAM3"/>
<keyword evidence="3" id="KW-0813">Transport</keyword>
<keyword evidence="9" id="KW-1185">Reference proteome</keyword>
<dbReference type="EMBL" id="JAACNH010024176">
    <property type="protein sequence ID" value="KAG8428867.1"/>
    <property type="molecule type" value="Genomic_DNA"/>
</dbReference>
<comment type="similarity">
    <text evidence="2">Belongs to the SLC29A/ENT transporter (TC 2.A.57) family.</text>
</comment>
<feature type="non-terminal residue" evidence="8">
    <location>
        <position position="92"/>
    </location>
</feature>
<evidence type="ECO:0000313" key="9">
    <source>
        <dbReference type="Proteomes" id="UP000812440"/>
    </source>
</evidence>
<dbReference type="Proteomes" id="UP000812440">
    <property type="component" value="Unassembled WGS sequence"/>
</dbReference>
<dbReference type="GO" id="GO:0005337">
    <property type="term" value="F:nucleoside transmembrane transporter activity"/>
    <property type="evidence" value="ECO:0007669"/>
    <property type="project" value="InterPro"/>
</dbReference>
<reference evidence="8" key="1">
    <citation type="thesis" date="2020" institute="ProQuest LLC" country="789 East Eisenhower Parkway, Ann Arbor, MI, USA">
        <title>Comparative Genomics and Chromosome Evolution.</title>
        <authorList>
            <person name="Mudd A.B."/>
        </authorList>
    </citation>
    <scope>NUCLEOTIDE SEQUENCE</scope>
    <source>
        <strain evidence="8">Female2</strain>
        <tissue evidence="8">Blood</tissue>
    </source>
</reference>
<evidence type="ECO:0000313" key="8">
    <source>
        <dbReference type="EMBL" id="KAG8428867.1"/>
    </source>
</evidence>
<organism evidence="8 9">
    <name type="scientific">Hymenochirus boettgeri</name>
    <name type="common">Congo dwarf clawed frog</name>
    <dbReference type="NCBI Taxonomy" id="247094"/>
    <lineage>
        <taxon>Eukaryota</taxon>
        <taxon>Metazoa</taxon>
        <taxon>Chordata</taxon>
        <taxon>Craniata</taxon>
        <taxon>Vertebrata</taxon>
        <taxon>Euteleostomi</taxon>
        <taxon>Amphibia</taxon>
        <taxon>Batrachia</taxon>
        <taxon>Anura</taxon>
        <taxon>Pipoidea</taxon>
        <taxon>Pipidae</taxon>
        <taxon>Pipinae</taxon>
        <taxon>Hymenochirus</taxon>
    </lineage>
</organism>
<proteinExistence type="inferred from homology"/>
<keyword evidence="6 7" id="KW-0472">Membrane</keyword>
<evidence type="ECO:0000256" key="1">
    <source>
        <dbReference type="ARBA" id="ARBA00004141"/>
    </source>
</evidence>
<evidence type="ECO:0000256" key="4">
    <source>
        <dbReference type="ARBA" id="ARBA00022692"/>
    </source>
</evidence>
<comment type="caution">
    <text evidence="8">The sequence shown here is derived from an EMBL/GenBank/DDBJ whole genome shotgun (WGS) entry which is preliminary data.</text>
</comment>
<feature type="transmembrane region" description="Helical" evidence="7">
    <location>
        <begin position="55"/>
        <end position="73"/>
    </location>
</feature>
<keyword evidence="4 7" id="KW-0812">Transmembrane</keyword>
<name>A0A8T2IAM3_9PIPI</name>
<keyword evidence="5 7" id="KW-1133">Transmembrane helix</keyword>
<sequence length="92" mass="10311">DFYKYYTSENLKTPVDEEVDVELKKDLLKHGNKVTETEVDKHGGFSLVVQILKKMWPMALSVCLVFTVTIGVFPSVTVDVKSTIAGDSDWGE</sequence>
<accession>A0A8T2IAM3</accession>
<dbReference type="OrthoDB" id="46396at2759"/>
<evidence type="ECO:0000256" key="6">
    <source>
        <dbReference type="ARBA" id="ARBA00023136"/>
    </source>
</evidence>
<dbReference type="Pfam" id="PF01733">
    <property type="entry name" value="Nucleoside_tran"/>
    <property type="match status" value="1"/>
</dbReference>